<dbReference type="EMBL" id="PTIS01000007">
    <property type="protein sequence ID" value="PPK48471.1"/>
    <property type="molecule type" value="Genomic_DNA"/>
</dbReference>
<dbReference type="Proteomes" id="UP000239863">
    <property type="component" value="Unassembled WGS sequence"/>
</dbReference>
<protein>
    <submittedName>
        <fullName evidence="2">Uncharacterized protein DUF1003</fullName>
    </submittedName>
</protein>
<dbReference type="STRING" id="37659.GCA_000703125_02324"/>
<reference evidence="2 3" key="1">
    <citation type="submission" date="2018-02" db="EMBL/GenBank/DDBJ databases">
        <title>Genomic Encyclopedia of Archaeal and Bacterial Type Strains, Phase II (KMG-II): from individual species to whole genera.</title>
        <authorList>
            <person name="Goeker M."/>
        </authorList>
    </citation>
    <scope>NUCLEOTIDE SEQUENCE [LARGE SCALE GENOMIC DNA]</scope>
    <source>
        <strain evidence="2 3">DSM 15099</strain>
    </source>
</reference>
<dbReference type="AlphaFoldDB" id="A0A2S6FY05"/>
<evidence type="ECO:0000256" key="1">
    <source>
        <dbReference type="SAM" id="Coils"/>
    </source>
</evidence>
<dbReference type="InterPro" id="IPR010406">
    <property type="entry name" value="DUF1003"/>
</dbReference>
<evidence type="ECO:0000313" key="3">
    <source>
        <dbReference type="Proteomes" id="UP000239863"/>
    </source>
</evidence>
<sequence>MMSQNRQTEKDRLTASNDYLVNLKSEIIVEDLHNKIDLLICQQEQYKKDQEMLLKIIEELKDKTY</sequence>
<organism evidence="2 3">
    <name type="scientific">Clostridium algidicarnis DSM 15099</name>
    <dbReference type="NCBI Taxonomy" id="1121295"/>
    <lineage>
        <taxon>Bacteria</taxon>
        <taxon>Bacillati</taxon>
        <taxon>Bacillota</taxon>
        <taxon>Clostridia</taxon>
        <taxon>Eubacteriales</taxon>
        <taxon>Clostridiaceae</taxon>
        <taxon>Clostridium</taxon>
    </lineage>
</organism>
<proteinExistence type="predicted"/>
<feature type="coiled-coil region" evidence="1">
    <location>
        <begin position="29"/>
        <end position="63"/>
    </location>
</feature>
<comment type="caution">
    <text evidence="2">The sequence shown here is derived from an EMBL/GenBank/DDBJ whole genome shotgun (WGS) entry which is preliminary data.</text>
</comment>
<evidence type="ECO:0000313" key="2">
    <source>
        <dbReference type="EMBL" id="PPK48471.1"/>
    </source>
</evidence>
<dbReference type="Pfam" id="PF06210">
    <property type="entry name" value="DUF1003"/>
    <property type="match status" value="1"/>
</dbReference>
<keyword evidence="1" id="KW-0175">Coiled coil</keyword>
<accession>A0A2S6FY05</accession>
<gene>
    <name evidence="2" type="ORF">BD821_107110</name>
</gene>
<name>A0A2S6FY05_9CLOT</name>